<keyword evidence="3" id="KW-1185">Reference proteome</keyword>
<protein>
    <submittedName>
        <fullName evidence="2">Uncharacterized protein</fullName>
    </submittedName>
</protein>
<feature type="region of interest" description="Disordered" evidence="1">
    <location>
        <begin position="70"/>
        <end position="99"/>
    </location>
</feature>
<dbReference type="Proteomes" id="UP001501788">
    <property type="component" value="Unassembled WGS sequence"/>
</dbReference>
<evidence type="ECO:0000313" key="2">
    <source>
        <dbReference type="EMBL" id="GAA4426755.1"/>
    </source>
</evidence>
<feature type="region of interest" description="Disordered" evidence="1">
    <location>
        <begin position="1"/>
        <end position="51"/>
    </location>
</feature>
<dbReference type="EMBL" id="BAABEX010000026">
    <property type="protein sequence ID" value="GAA4426755.1"/>
    <property type="molecule type" value="Genomic_DNA"/>
</dbReference>
<accession>A0ABP8LD98</accession>
<reference evidence="3" key="1">
    <citation type="journal article" date="2019" name="Int. J. Syst. Evol. Microbiol.">
        <title>The Global Catalogue of Microorganisms (GCM) 10K type strain sequencing project: providing services to taxonomists for standard genome sequencing and annotation.</title>
        <authorList>
            <consortium name="The Broad Institute Genomics Platform"/>
            <consortium name="The Broad Institute Genome Sequencing Center for Infectious Disease"/>
            <person name="Wu L."/>
            <person name="Ma J."/>
        </authorList>
    </citation>
    <scope>NUCLEOTIDE SEQUENCE [LARGE SCALE GENOMIC DNA]</scope>
    <source>
        <strain evidence="3">JCM 31890</strain>
    </source>
</reference>
<comment type="caution">
    <text evidence="2">The sequence shown here is derived from an EMBL/GenBank/DDBJ whole genome shotgun (WGS) entry which is preliminary data.</text>
</comment>
<organism evidence="2 3">
    <name type="scientific">Acidovorax lacteus</name>
    <dbReference type="NCBI Taxonomy" id="1924988"/>
    <lineage>
        <taxon>Bacteria</taxon>
        <taxon>Pseudomonadati</taxon>
        <taxon>Pseudomonadota</taxon>
        <taxon>Betaproteobacteria</taxon>
        <taxon>Burkholderiales</taxon>
        <taxon>Comamonadaceae</taxon>
        <taxon>Acidovorax</taxon>
    </lineage>
</organism>
<name>A0ABP8LD98_9BURK</name>
<evidence type="ECO:0000256" key="1">
    <source>
        <dbReference type="SAM" id="MobiDB-lite"/>
    </source>
</evidence>
<proteinExistence type="predicted"/>
<evidence type="ECO:0000313" key="3">
    <source>
        <dbReference type="Proteomes" id="UP001501788"/>
    </source>
</evidence>
<sequence length="137" mass="14831">MGGVGQAGTGRQALQHARHAPPQAVAAKRHPDLALKPRPKARGGQTRQGCGVLQTGKALGRSLQLLQNPSDARIGHGRLPQTQCGAGVRERWHTRQRPKPAAGRLHVLWREGLGTVTQRIEVQKQHGPLCAQVVQRL</sequence>
<gene>
    <name evidence="2" type="ORF">GCM10023090_23140</name>
</gene>